<dbReference type="Pfam" id="PF14028">
    <property type="entry name" value="Lant_dehydr_C"/>
    <property type="match status" value="1"/>
</dbReference>
<organism evidence="3 4">
    <name type="scientific">Streptomyces carpaticus</name>
    <dbReference type="NCBI Taxonomy" id="285558"/>
    <lineage>
        <taxon>Bacteria</taxon>
        <taxon>Bacillati</taxon>
        <taxon>Actinomycetota</taxon>
        <taxon>Actinomycetes</taxon>
        <taxon>Kitasatosporales</taxon>
        <taxon>Streptomycetaceae</taxon>
        <taxon>Streptomyces</taxon>
    </lineage>
</organism>
<dbReference type="EMBL" id="JBHGBT010000002">
    <property type="protein sequence ID" value="MFB4193388.1"/>
    <property type="molecule type" value="Genomic_DNA"/>
</dbReference>
<proteinExistence type="predicted"/>
<evidence type="ECO:0000259" key="1">
    <source>
        <dbReference type="Pfam" id="PF04738"/>
    </source>
</evidence>
<sequence>MYKYVDAALVRATTAGDLTLPPWPDLTATSEGHAERWRGWLQQVWANEQVAQAVEVASPSLSRRINQTVEGPQRSSPRQIRRAMVSMTRYLLRMTSRATPFGLFAGVAPVRFGDRLTVRWSEDHRAVAGADAEWLDDAISRLESHPELLGRLPVMANNLHTVRDGRLHVPSQHERTEVSLRLTPALHYALCATSAPIPFSDVAAQLATKFPGTPPPVINGMLTELVTSGVLLTSLRPPMTATDALGHVVDQLAAVRADSVAEAAPLAREIEEAHDEVKRHNRAPSAMARRDSRVPVLTINVRSEGLLVLPHLVAREAEAAAWALTRLTPYPEGSPAWQDYHSRFLERYGIGALVPVTELVNLDTGLGFPAGYRGSLLRSSPTGLSARDDWLLAQAQRAALAPAGGEVVLDDRAIADLAVGDFRTTPIPPHVEVRFHLEAVTREALGRGEFRLVVASVSRAAGTTAGRFLDLLDPADRDRMAREYGGLPTAHDGSLPLQVSSPPSSTRTVNVARAPAVLPRLLSLGEHQADTERLIPLDDLGVTADAHRFSLISVSRRQTVEPTILNAVEFRHHTHPLVRFLCEITTARSAGCLPFSWGAATRLPYLPRMRYRRTVLAPARWNLLATDLPGPKAAWPLWLEHMTNWRHRHHLPETANLAEGDRHIRLDLNESAHLTLLRSSLECAGHVTLYEAPATEAYGWFDDRAHEISVPLVSTAPPEAVSVPRTITRSDGELPGSSDLLFIKLHGHPRHQNSILTIHLPRFIAAWDGGPLWWYVRYRHPEHHLRLRFRLPNEDAYGPAIRDIGTWATGLRRRGLISGMQVDTYFPENGRYGIGPAMTAAEAVFAADSTAAIAQLARTAEVGPHPHAVTAASFVNMATAFTGDIDSGMRWLIDNIQRFPTPSPAASTIDLTRTWATREAALATYRTHLTGPDSPNPDRVLASLLHMHHIRMNGVDENAERTCLHLARSAALAWTARKAGPRT</sequence>
<dbReference type="Proteomes" id="UP001577267">
    <property type="component" value="Unassembled WGS sequence"/>
</dbReference>
<comment type="caution">
    <text evidence="3">The sequence shown here is derived from an EMBL/GenBank/DDBJ whole genome shotgun (WGS) entry which is preliminary data.</text>
</comment>
<reference evidence="3 4" key="1">
    <citation type="submission" date="2024-09" db="EMBL/GenBank/DDBJ databases">
        <title>Draft genome sequence of multifaceted antimicrobials producing Streptomyces sp. strain FH1.</title>
        <authorList>
            <person name="Hassan F."/>
            <person name="Ali H."/>
            <person name="Hassan N."/>
            <person name="Nawaz A."/>
        </authorList>
    </citation>
    <scope>NUCLEOTIDE SEQUENCE [LARGE SCALE GENOMIC DNA]</scope>
    <source>
        <strain evidence="3 4">FH1</strain>
    </source>
</reference>
<feature type="domain" description="Lantibiotic dehydratase N-terminal" evidence="1">
    <location>
        <begin position="47"/>
        <end position="677"/>
    </location>
</feature>
<accession>A0ABV4ZHD5</accession>
<name>A0ABV4ZHD5_9ACTN</name>
<dbReference type="InterPro" id="IPR006827">
    <property type="entry name" value="Lant_deHydtase_N"/>
</dbReference>
<evidence type="ECO:0000313" key="3">
    <source>
        <dbReference type="EMBL" id="MFB4193388.1"/>
    </source>
</evidence>
<evidence type="ECO:0000313" key="4">
    <source>
        <dbReference type="Proteomes" id="UP001577267"/>
    </source>
</evidence>
<protein>
    <submittedName>
        <fullName evidence="3">Lantibiotic dehydratase</fullName>
    </submittedName>
</protein>
<dbReference type="Pfam" id="PF04738">
    <property type="entry name" value="Lant_dehydr_N"/>
    <property type="match status" value="1"/>
</dbReference>
<keyword evidence="4" id="KW-1185">Reference proteome</keyword>
<dbReference type="RefSeq" id="WP_375061427.1">
    <property type="nucleotide sequence ID" value="NZ_JBHGBT010000002.1"/>
</dbReference>
<feature type="domain" description="Thiopeptide-type bacteriocin biosynthesis" evidence="2">
    <location>
        <begin position="741"/>
        <end position="970"/>
    </location>
</feature>
<evidence type="ECO:0000259" key="2">
    <source>
        <dbReference type="Pfam" id="PF14028"/>
    </source>
</evidence>
<dbReference type="NCBIfam" id="TIGR03891">
    <property type="entry name" value="thiopep_ocin"/>
    <property type="match status" value="1"/>
</dbReference>
<dbReference type="InterPro" id="IPR023809">
    <property type="entry name" value="Thiopep_bacteriocin_synth_dom"/>
</dbReference>
<gene>
    <name evidence="3" type="ORF">ACE11A_03330</name>
</gene>